<name>A0A6N6VMC3_9HYPH</name>
<accession>A0A6N6VMC3</accession>
<proteinExistence type="predicted"/>
<dbReference type="Proteomes" id="UP000468901">
    <property type="component" value="Unassembled WGS sequence"/>
</dbReference>
<protein>
    <submittedName>
        <fullName evidence="1">Uncharacterized protein</fullName>
    </submittedName>
</protein>
<reference evidence="1 2" key="1">
    <citation type="submission" date="2019-09" db="EMBL/GenBank/DDBJ databases">
        <title>Parvibaculum sedimenti sp. nov., isolated from sediment.</title>
        <authorList>
            <person name="Wang Y."/>
        </authorList>
    </citation>
    <scope>NUCLEOTIDE SEQUENCE [LARGE SCALE GENOMIC DNA]</scope>
    <source>
        <strain evidence="1 2">HXT-9</strain>
    </source>
</reference>
<comment type="caution">
    <text evidence="1">The sequence shown here is derived from an EMBL/GenBank/DDBJ whole genome shotgun (WGS) entry which is preliminary data.</text>
</comment>
<gene>
    <name evidence="1" type="ORF">F2P47_09965</name>
</gene>
<sequence length="88" mass="9980">MSARAHLLPDFPADPAHSVLRKAEKPKNGFTTIDVIELPNGLWEVRGDRGLFGGRFRTNEHALRFAIEEGRTYRGFVLQMKSRLEGDD</sequence>
<evidence type="ECO:0000313" key="2">
    <source>
        <dbReference type="Proteomes" id="UP000468901"/>
    </source>
</evidence>
<keyword evidence="2" id="KW-1185">Reference proteome</keyword>
<dbReference type="AlphaFoldDB" id="A0A6N6VMC3"/>
<dbReference type="EMBL" id="WESC01000008">
    <property type="protein sequence ID" value="KAB7739831.1"/>
    <property type="molecule type" value="Genomic_DNA"/>
</dbReference>
<organism evidence="1 2">
    <name type="scientific">Parvibaculum sedimenti</name>
    <dbReference type="NCBI Taxonomy" id="2608632"/>
    <lineage>
        <taxon>Bacteria</taxon>
        <taxon>Pseudomonadati</taxon>
        <taxon>Pseudomonadota</taxon>
        <taxon>Alphaproteobacteria</taxon>
        <taxon>Hyphomicrobiales</taxon>
        <taxon>Parvibaculaceae</taxon>
        <taxon>Parvibaculum</taxon>
    </lineage>
</organism>
<dbReference type="RefSeq" id="WP_152216212.1">
    <property type="nucleotide sequence ID" value="NZ_JBAQYD010000009.1"/>
</dbReference>
<evidence type="ECO:0000313" key="1">
    <source>
        <dbReference type="EMBL" id="KAB7739831.1"/>
    </source>
</evidence>